<feature type="coiled-coil region" evidence="1">
    <location>
        <begin position="1454"/>
        <end position="1499"/>
    </location>
</feature>
<dbReference type="Pfam" id="PF13191">
    <property type="entry name" value="AAA_16"/>
    <property type="match status" value="1"/>
</dbReference>
<dbReference type="InterPro" id="IPR011009">
    <property type="entry name" value="Kinase-like_dom_sf"/>
</dbReference>
<accession>A0A1I0KJY3</accession>
<dbReference type="InterPro" id="IPR053159">
    <property type="entry name" value="Hybrid_Histidine_Kinase"/>
</dbReference>
<feature type="domain" description="Protein kinase" evidence="2">
    <location>
        <begin position="7"/>
        <end position="272"/>
    </location>
</feature>
<keyword evidence="1" id="KW-0175">Coiled coil</keyword>
<evidence type="ECO:0000259" key="2">
    <source>
        <dbReference type="PROSITE" id="PS50011"/>
    </source>
</evidence>
<dbReference type="PROSITE" id="PS50109">
    <property type="entry name" value="HIS_KIN"/>
    <property type="match status" value="1"/>
</dbReference>
<evidence type="ECO:0000313" key="5">
    <source>
        <dbReference type="Proteomes" id="UP000199181"/>
    </source>
</evidence>
<sequence length="1764" mass="193647">MLDIPGYKVLGTIRATGSNVLFHAVREADGLPVILKTPMVPTPGPGERERYRREFGILQRLRDVRGVAKPFACERIRERPVLLLEKIHGETLSESMGQPLEVSQCLSVAISLASTLAEIHCRQVIHKDIKPSNIILEPSGSTRLIDFGAATLQKVEHLDAAAPHLIEGTLAYMSPEQTGRMNRVVDYRTDFYSLGVTLYELLTGQRPFQGRDALEWFHAHMAQDPRPPHALNPLVPPALSAIVAKLLAKVAEERYQSAEGLKADLEQCREALRQESPEGFTPGTHDAPRQFQLPQRLYGREAQVATLVQGFERVIATGKPELFLVSGYSGIGKSSVVNELHRPVVQRRGFFLRGKFDQFQRDIPYQTLGQTIRGLLQQLLAGTDEELAAWRTQLTQAWEGQGQVLVDLVPQLEVLVGKQPPVQELPPAEAQYRFHRVVLRSLQVLATAERPLVMFLDDLQWADLASLQLIQQLLSQPEVPPVQWIGAYRDNEVSPAHPLAPVLEEVRKAGARITRLELAPLSLKQVEQLAADALPGAGEALSVPLAAMVHEKTGGNPFFLLQWMVTLNQDGLLVREPGGGWRWDAAGTQAKGYADNVVGFMVDRLRQLPGGTQHLLRLAACVGNVFSLQMLRALTGLEEVGSMEQGLEPALQEGLLARSGPEQYRFLHDRIQQAAHALMSEEERKSAHLRIGRLLLSSLTPEEVTEQLFDVVSQLNAGAELLDGPEERHRAARLNAEAGRKAAAAVAPGPAITYFSAAFALLPGDPWQTDYELAFRVRAAQTKCELQRGNAAGARPLAEVLRAQARNTADATQASCLKSSCCLHVGDLQESLACMLECLEKLGMPLSPAPSPEELVAAHDEVWRLVGERPIESFMDLPPASSPDMKLVLTALSALFEPAYYGNPQLLGVVMSRMAALTLRHGFTEMSLMGLGWFGLLTGFMFKRYTEGTALGRLAHGLVERHGLAACRAQVLMSLQTLSYWTQPYAEVQPMALRGMNHALQVGDFHSASFFFISNLTLRFAQGHHLEDVSLEAASRNEFMARVAPQDAQDMLRIYQRYIQQMRGRSSSFGSLSGDGFDEQAFEAQLTPARTATLKCCYWFIKLQSRFTCGAMEDAREAAAQASRWLGGMVGSIALREYHLFSGLSLAAGFEEAPPERRRELREAIQGHQRQLAEWAGPCAENFRAVERILAGELARIDGKGEEAACAYEEAILAARESASPHWVGLANELAANFWRTRKAPTVSLAFAREARVAYRQWGATGKVQQLDAQWPLIGEAVPADSSTSSSSTESAQIDAITVVKTQQAISSEIVLERLVTTLLQAAVENAGAQRGALLLPDGDTLSVAATSRVSLGGSAVPPEEDPTQALPWTVLSYVRRTQEPVLIGDASKPHPFASDAYLARSKARSVLCLPLMRQERFSGVLYLENNLATNAFSPSRLTLLRHIVSQAAISIENARLYADVERARAELREANDALELRVEERTHELKQAQARLVDTAREVGMAEVASNVLHNVGNVLTSAVINLEMMQHAVGSSRVGRLKQATALILKHREGLAEFLAPGARGGNLPGYLAALAEELIGEQTRLVEDIDAMSRHIEHIRAIVQVQQTYAKTSLMTEECDLAQLIDDALRIQAAALMRHGVALRREVAPVPLLRVDKHKVLQILINLISNAKNALDAVPEGKRHMCVRLRVEDKRVRIQVVDDGMGITPEIQEKLFTHGFTTRRDGHGFGLHSSALAAQMLGGRLTLESEGVGKGAVATLEFPVA</sequence>
<dbReference type="RefSeq" id="WP_093523389.1">
    <property type="nucleotide sequence ID" value="NZ_FOIJ01000011.1"/>
</dbReference>
<dbReference type="PROSITE" id="PS00108">
    <property type="entry name" value="PROTEIN_KINASE_ST"/>
    <property type="match status" value="1"/>
</dbReference>
<dbReference type="InterPro" id="IPR027417">
    <property type="entry name" value="P-loop_NTPase"/>
</dbReference>
<evidence type="ECO:0000256" key="1">
    <source>
        <dbReference type="SAM" id="Coils"/>
    </source>
</evidence>
<dbReference type="InterPro" id="IPR003594">
    <property type="entry name" value="HATPase_dom"/>
</dbReference>
<dbReference type="SMART" id="SM00220">
    <property type="entry name" value="S_TKc"/>
    <property type="match status" value="1"/>
</dbReference>
<evidence type="ECO:0000259" key="3">
    <source>
        <dbReference type="PROSITE" id="PS50109"/>
    </source>
</evidence>
<dbReference type="Gene3D" id="3.30.450.40">
    <property type="match status" value="1"/>
</dbReference>
<dbReference type="SMART" id="SM00065">
    <property type="entry name" value="GAF"/>
    <property type="match status" value="1"/>
</dbReference>
<dbReference type="Pfam" id="PF01590">
    <property type="entry name" value="GAF"/>
    <property type="match status" value="1"/>
</dbReference>
<organism evidence="4 5">
    <name type="scientific">Stigmatella erecta</name>
    <dbReference type="NCBI Taxonomy" id="83460"/>
    <lineage>
        <taxon>Bacteria</taxon>
        <taxon>Pseudomonadati</taxon>
        <taxon>Myxococcota</taxon>
        <taxon>Myxococcia</taxon>
        <taxon>Myxococcales</taxon>
        <taxon>Cystobacterineae</taxon>
        <taxon>Archangiaceae</taxon>
        <taxon>Stigmatella</taxon>
    </lineage>
</organism>
<dbReference type="SUPFAM" id="SSF55781">
    <property type="entry name" value="GAF domain-like"/>
    <property type="match status" value="1"/>
</dbReference>
<dbReference type="InterPro" id="IPR008271">
    <property type="entry name" value="Ser/Thr_kinase_AS"/>
</dbReference>
<dbReference type="InterPro" id="IPR005467">
    <property type="entry name" value="His_kinase_dom"/>
</dbReference>
<dbReference type="SMART" id="SM00387">
    <property type="entry name" value="HATPase_c"/>
    <property type="match status" value="1"/>
</dbReference>
<dbReference type="InterPro" id="IPR003018">
    <property type="entry name" value="GAF"/>
</dbReference>
<dbReference type="Proteomes" id="UP000199181">
    <property type="component" value="Unassembled WGS sequence"/>
</dbReference>
<dbReference type="SUPFAM" id="SSF55874">
    <property type="entry name" value="ATPase domain of HSP90 chaperone/DNA topoisomerase II/histidine kinase"/>
    <property type="match status" value="1"/>
</dbReference>
<dbReference type="Gene3D" id="3.40.50.300">
    <property type="entry name" value="P-loop containing nucleotide triphosphate hydrolases"/>
    <property type="match status" value="1"/>
</dbReference>
<dbReference type="InterPro" id="IPR036890">
    <property type="entry name" value="HATPase_C_sf"/>
</dbReference>
<dbReference type="SUPFAM" id="SSF56112">
    <property type="entry name" value="Protein kinase-like (PK-like)"/>
    <property type="match status" value="1"/>
</dbReference>
<dbReference type="Gene3D" id="3.30.565.10">
    <property type="entry name" value="Histidine kinase-like ATPase, C-terminal domain"/>
    <property type="match status" value="1"/>
</dbReference>
<dbReference type="SUPFAM" id="SSF52540">
    <property type="entry name" value="P-loop containing nucleoside triphosphate hydrolases"/>
    <property type="match status" value="1"/>
</dbReference>
<dbReference type="EMBL" id="FOIJ01000011">
    <property type="protein sequence ID" value="SEU24464.1"/>
    <property type="molecule type" value="Genomic_DNA"/>
</dbReference>
<dbReference type="CDD" id="cd14014">
    <property type="entry name" value="STKc_PknB_like"/>
    <property type="match status" value="1"/>
</dbReference>
<dbReference type="Gene3D" id="1.10.510.10">
    <property type="entry name" value="Transferase(Phosphotransferase) domain 1"/>
    <property type="match status" value="1"/>
</dbReference>
<dbReference type="InterPro" id="IPR041664">
    <property type="entry name" value="AAA_16"/>
</dbReference>
<feature type="domain" description="Histidine kinase" evidence="3">
    <location>
        <begin position="1584"/>
        <end position="1764"/>
    </location>
</feature>
<evidence type="ECO:0000313" key="4">
    <source>
        <dbReference type="EMBL" id="SEU24464.1"/>
    </source>
</evidence>
<dbReference type="PROSITE" id="PS50011">
    <property type="entry name" value="PROTEIN_KINASE_DOM"/>
    <property type="match status" value="1"/>
</dbReference>
<dbReference type="GO" id="GO:0004672">
    <property type="term" value="F:protein kinase activity"/>
    <property type="evidence" value="ECO:0007669"/>
    <property type="project" value="InterPro"/>
</dbReference>
<feature type="coiled-coil region" evidence="1">
    <location>
        <begin position="248"/>
        <end position="275"/>
    </location>
</feature>
<keyword evidence="5" id="KW-1185">Reference proteome</keyword>
<dbReference type="Pfam" id="PF02518">
    <property type="entry name" value="HATPase_c"/>
    <property type="match status" value="1"/>
</dbReference>
<gene>
    <name evidence="4" type="ORF">SAMN05443639_11165</name>
</gene>
<reference evidence="5" key="1">
    <citation type="submission" date="2016-10" db="EMBL/GenBank/DDBJ databases">
        <authorList>
            <person name="Varghese N."/>
            <person name="Submissions S."/>
        </authorList>
    </citation>
    <scope>NUCLEOTIDE SEQUENCE [LARGE SCALE GENOMIC DNA]</scope>
    <source>
        <strain evidence="5">DSM 16858</strain>
    </source>
</reference>
<name>A0A1I0KJY3_9BACT</name>
<dbReference type="PANTHER" id="PTHR43642:SF1">
    <property type="entry name" value="HYBRID SIGNAL TRANSDUCTION HISTIDINE KINASE G"/>
    <property type="match status" value="1"/>
</dbReference>
<dbReference type="Pfam" id="PF00069">
    <property type="entry name" value="Pkinase"/>
    <property type="match status" value="1"/>
</dbReference>
<dbReference type="GO" id="GO:0005524">
    <property type="term" value="F:ATP binding"/>
    <property type="evidence" value="ECO:0007669"/>
    <property type="project" value="InterPro"/>
</dbReference>
<dbReference type="InterPro" id="IPR029016">
    <property type="entry name" value="GAF-like_dom_sf"/>
</dbReference>
<proteinExistence type="predicted"/>
<dbReference type="PANTHER" id="PTHR43642">
    <property type="entry name" value="HYBRID SIGNAL TRANSDUCTION HISTIDINE KINASE G"/>
    <property type="match status" value="1"/>
</dbReference>
<protein>
    <submittedName>
        <fullName evidence="4">Predicted ATPase</fullName>
    </submittedName>
</protein>
<dbReference type="InterPro" id="IPR000719">
    <property type="entry name" value="Prot_kinase_dom"/>
</dbReference>